<dbReference type="InterPro" id="IPR050378">
    <property type="entry name" value="Metallo-dep_Hydrolases_sf"/>
</dbReference>
<accession>A0A2Z4Y229</accession>
<proteinExistence type="predicted"/>
<dbReference type="Proteomes" id="UP000262583">
    <property type="component" value="Chromosome"/>
</dbReference>
<dbReference type="InterPro" id="IPR011059">
    <property type="entry name" value="Metal-dep_hydrolase_composite"/>
</dbReference>
<name>A0A2Z4Y229_SUMC1</name>
<dbReference type="Gene3D" id="2.30.40.10">
    <property type="entry name" value="Urease, subunit C, domain 1"/>
    <property type="match status" value="1"/>
</dbReference>
<feature type="signal peptide" evidence="1">
    <location>
        <begin position="1"/>
        <end position="21"/>
    </location>
</feature>
<keyword evidence="1" id="KW-0732">Signal</keyword>
<dbReference type="PANTHER" id="PTHR11647">
    <property type="entry name" value="HYDRANTOINASE/DIHYDROPYRIMIDINASE FAMILY MEMBER"/>
    <property type="match status" value="1"/>
</dbReference>
<dbReference type="InterPro" id="IPR013108">
    <property type="entry name" value="Amidohydro_3"/>
</dbReference>
<protein>
    <submittedName>
        <fullName evidence="3">N-acyl-D-amino-acid deacylase</fullName>
    </submittedName>
</protein>
<feature type="chain" id="PRO_5016276978" evidence="1">
    <location>
        <begin position="22"/>
        <end position="539"/>
    </location>
</feature>
<dbReference type="CDD" id="cd01297">
    <property type="entry name" value="D-aminoacylase"/>
    <property type="match status" value="1"/>
</dbReference>
<organism evidence="3 4">
    <name type="scientific">Sumerlaea chitinivorans</name>
    <dbReference type="NCBI Taxonomy" id="2250252"/>
    <lineage>
        <taxon>Bacteria</taxon>
        <taxon>Candidatus Sumerlaeota</taxon>
        <taxon>Candidatus Sumerlaeia</taxon>
        <taxon>Candidatus Sumerlaeales</taxon>
        <taxon>Candidatus Sumerlaeaceae</taxon>
        <taxon>Candidatus Sumerlaea</taxon>
    </lineage>
</organism>
<feature type="domain" description="Amidohydrolase 3" evidence="2">
    <location>
        <begin position="68"/>
        <end position="508"/>
    </location>
</feature>
<dbReference type="AlphaFoldDB" id="A0A2Z4Y229"/>
<dbReference type="GO" id="GO:0005829">
    <property type="term" value="C:cytosol"/>
    <property type="evidence" value="ECO:0007669"/>
    <property type="project" value="TreeGrafter"/>
</dbReference>
<dbReference type="InterPro" id="IPR032466">
    <property type="entry name" value="Metal_Hydrolase"/>
</dbReference>
<dbReference type="KEGG" id="schv:BRCON_0252"/>
<dbReference type="PANTHER" id="PTHR11647:SF1">
    <property type="entry name" value="COLLAPSIN RESPONSE MEDIATOR PROTEIN"/>
    <property type="match status" value="1"/>
</dbReference>
<dbReference type="Pfam" id="PF07969">
    <property type="entry name" value="Amidohydro_3"/>
    <property type="match status" value="1"/>
</dbReference>
<dbReference type="EMBL" id="CP030759">
    <property type="protein sequence ID" value="AXA35029.1"/>
    <property type="molecule type" value="Genomic_DNA"/>
</dbReference>
<evidence type="ECO:0000259" key="2">
    <source>
        <dbReference type="Pfam" id="PF07969"/>
    </source>
</evidence>
<reference evidence="3 4" key="1">
    <citation type="submission" date="2018-05" db="EMBL/GenBank/DDBJ databases">
        <title>A metagenomic window into the 2 km-deep terrestrial subsurface aquifer revealed taxonomically and functionally diverse microbial community comprising novel uncultured bacterial lineages.</title>
        <authorList>
            <person name="Kadnikov V.V."/>
            <person name="Mardanov A.V."/>
            <person name="Beletsky A.V."/>
            <person name="Banks D."/>
            <person name="Pimenov N.V."/>
            <person name="Frank Y.A."/>
            <person name="Karnachuk O.V."/>
            <person name="Ravin N.V."/>
        </authorList>
    </citation>
    <scope>NUCLEOTIDE SEQUENCE [LARGE SCALE GENOMIC DNA]</scope>
    <source>
        <strain evidence="3">BY</strain>
    </source>
</reference>
<evidence type="ECO:0000256" key="1">
    <source>
        <dbReference type="SAM" id="SignalP"/>
    </source>
</evidence>
<gene>
    <name evidence="3" type="ORF">BRCON_0252</name>
</gene>
<dbReference type="GO" id="GO:0016812">
    <property type="term" value="F:hydrolase activity, acting on carbon-nitrogen (but not peptide) bonds, in cyclic amides"/>
    <property type="evidence" value="ECO:0007669"/>
    <property type="project" value="TreeGrafter"/>
</dbReference>
<dbReference type="SUPFAM" id="SSF51556">
    <property type="entry name" value="Metallo-dependent hydrolases"/>
    <property type="match status" value="1"/>
</dbReference>
<evidence type="ECO:0000313" key="3">
    <source>
        <dbReference type="EMBL" id="AXA35029.1"/>
    </source>
</evidence>
<dbReference type="Gene3D" id="3.20.20.140">
    <property type="entry name" value="Metal-dependent hydrolases"/>
    <property type="match status" value="2"/>
</dbReference>
<dbReference type="SUPFAM" id="SSF51338">
    <property type="entry name" value="Composite domain of metallo-dependent hydrolases"/>
    <property type="match status" value="1"/>
</dbReference>
<evidence type="ECO:0000313" key="4">
    <source>
        <dbReference type="Proteomes" id="UP000262583"/>
    </source>
</evidence>
<sequence>MKCLRCGVALGIALVSWMAWAAPSYDLIIRGGRIVDGTGAPWFRGDVAITAGKIVAVGVLDSEATATRVVDAQEQYVAPGFIDVHTHCEDDLLRLPTAENFIRMGVTTVVTGNCGGSYLNLAEAFTTHTRTGIGVNMASLIGHNSVRRAVMGNVARDPTTTEIEAMKGLVEKAMRDGAVGLSTGLIYTPGTYSKMDEIVELAKVAARYGGIYATHMRSEGISIFEAMEEALEVGRRAHIPVQISHHKIVAPFRFGQTTATLALIDRAREEGLDVAPDQYVYTASSTSISSMLPDWAIEGSREEIRKRLTTTDTRARVIAGLIEERRDKSGRKDLGYAIVANCRSDPSLNGKSILEIARERFGSETWDAQAQVVVDIVTSGGASMVFHSMDESDVQRIACYPYTAFASDSGVREFGVGVPHPRGYGNNARVLARYVREQKLLRLEDAVRRMTSLPAQRFRFFDRGLVRPGMAADLVVFDLKQVRDASTFEQPHAYAEGFSYVLVNGVPVIEGGKTTGLRPGQILYGPGKEKIPSALSSAN</sequence>